<keyword evidence="1" id="KW-1133">Transmembrane helix</keyword>
<dbReference type="OrthoDB" id="2665924at2"/>
<organism evidence="2 3">
    <name type="scientific">Hazenella coriacea</name>
    <dbReference type="NCBI Taxonomy" id="1179467"/>
    <lineage>
        <taxon>Bacteria</taxon>
        <taxon>Bacillati</taxon>
        <taxon>Bacillota</taxon>
        <taxon>Bacilli</taxon>
        <taxon>Bacillales</taxon>
        <taxon>Thermoactinomycetaceae</taxon>
        <taxon>Hazenella</taxon>
    </lineage>
</organism>
<evidence type="ECO:0000256" key="1">
    <source>
        <dbReference type="SAM" id="Phobius"/>
    </source>
</evidence>
<keyword evidence="3" id="KW-1185">Reference proteome</keyword>
<dbReference type="InterPro" id="IPR035406">
    <property type="entry name" value="DUF5412"/>
</dbReference>
<keyword evidence="1" id="KW-0812">Transmembrane</keyword>
<gene>
    <name evidence="2" type="ORF">EDD58_102329</name>
</gene>
<dbReference type="Pfam" id="PF17428">
    <property type="entry name" value="DUF5412"/>
    <property type="match status" value="1"/>
</dbReference>
<name>A0A4R3L7Y8_9BACL</name>
<keyword evidence="1" id="KW-0472">Membrane</keyword>
<reference evidence="2 3" key="1">
    <citation type="submission" date="2019-03" db="EMBL/GenBank/DDBJ databases">
        <title>Genomic Encyclopedia of Type Strains, Phase IV (KMG-IV): sequencing the most valuable type-strain genomes for metagenomic binning, comparative biology and taxonomic classification.</title>
        <authorList>
            <person name="Goeker M."/>
        </authorList>
    </citation>
    <scope>NUCLEOTIDE SEQUENCE [LARGE SCALE GENOMIC DNA]</scope>
    <source>
        <strain evidence="2 3">DSM 45707</strain>
    </source>
</reference>
<dbReference type="RefSeq" id="WP_131923728.1">
    <property type="nucleotide sequence ID" value="NZ_SMAG01000002.1"/>
</dbReference>
<protein>
    <submittedName>
        <fullName evidence="2">Uncharacterized protein</fullName>
    </submittedName>
</protein>
<evidence type="ECO:0000313" key="3">
    <source>
        <dbReference type="Proteomes" id="UP000294937"/>
    </source>
</evidence>
<dbReference type="EMBL" id="SMAG01000002">
    <property type="protein sequence ID" value="TCS95749.1"/>
    <property type="molecule type" value="Genomic_DNA"/>
</dbReference>
<evidence type="ECO:0000313" key="2">
    <source>
        <dbReference type="EMBL" id="TCS95749.1"/>
    </source>
</evidence>
<comment type="caution">
    <text evidence="2">The sequence shown here is derived from an EMBL/GenBank/DDBJ whole genome shotgun (WGS) entry which is preliminary data.</text>
</comment>
<proteinExistence type="predicted"/>
<accession>A0A4R3L7Y8</accession>
<sequence length="250" mass="28787">MNQNVGKFIHPLAFGLIGLIFYQGERAMFTMIAVGVLIGWSIDECLHHLESKNIFRTPTLLNYKWVKAIISIPIMLFSILASLGVMFTMFLHLIAEDRLIKEIFSPDGAYTIQIYEPVGMMPDYSSYVDVVFNDELRDSRRIYWQGYSQDLNVVWVSEDMVDVNGRKLNVYKDAYKESGEDIPDSTPEPPFFSGFHYSGQSPHWNVTLSPDGEDDYKNIKLEYRGTDPETVQNVHLNFKLSVVHRFLVLL</sequence>
<feature type="transmembrane region" description="Helical" evidence="1">
    <location>
        <begin position="68"/>
        <end position="95"/>
    </location>
</feature>
<dbReference type="Proteomes" id="UP000294937">
    <property type="component" value="Unassembled WGS sequence"/>
</dbReference>
<feature type="transmembrane region" description="Helical" evidence="1">
    <location>
        <begin position="12"/>
        <end position="42"/>
    </location>
</feature>
<dbReference type="AlphaFoldDB" id="A0A4R3L7Y8"/>